<accession>A0A0D9RQS2</accession>
<dbReference type="Proteomes" id="UP000029965">
    <property type="component" value="Chromosome 24"/>
</dbReference>
<sequence length="542" mass="61683">WPLKCSSERKSHPKGREMFTSLTLNQKLEMIKLSEESIKSQYRLKAGLLAPVSQVVNAKEKLLKEIESLSGLDRRSNEPRHSFHGSLIQSKVLTLFNSVMAERGEGATEEEFEASRDGFMFKKEAVLCNVKVQGEAASADAKAAACYTEDLAKIIDEGGYTKQQVFNVDENFSRTFLVREEKSMPGFKVSKDRLTFMLGANAAADFKLKPVLIYYPENPGAFKSYAKSALYSINRTKMVGYLFIAWFTEKKVSFKILLLIIYAPSYSRGLVQIYKPVNVVFMPINTTSIQQEVILTFKTYYLRNAFNKAIAAIDSDSDGSWQNKWKTFWKGVTILDAIKDICDSWEEVKISTEVWKKLISILMDGFEGFKTSVADATSDVLEIARELELEVEPKDVTELLQSYDKTLKDEELLLVVEQIKWFIVMKSTPGNDAVNIIEMTIKDLEYYINFVGKVAAEFERIDSSFERCSTVGKMISNSIRHYEIFCKRKSRSKWQTSLLFYFQKLPQPPQPSPTTTLISQQTSLLRQDPPPAKRLQLAEGSN</sequence>
<dbReference type="GO" id="GO:0003677">
    <property type="term" value="F:DNA binding"/>
    <property type="evidence" value="ECO:0007669"/>
    <property type="project" value="InterPro"/>
</dbReference>
<evidence type="ECO:0000313" key="4">
    <source>
        <dbReference type="Ensembl" id="ENSCSAP00000010961.1"/>
    </source>
</evidence>
<dbReference type="InterPro" id="IPR007889">
    <property type="entry name" value="HTH_Psq"/>
</dbReference>
<reference evidence="4" key="2">
    <citation type="submission" date="2025-08" db="UniProtKB">
        <authorList>
            <consortium name="Ensembl"/>
        </authorList>
    </citation>
    <scope>IDENTIFICATION</scope>
</reference>
<dbReference type="PANTHER" id="PTHR19303:SF26">
    <property type="entry name" value="TIGGER TRANSPOSABLE ELEMENT-DERIVED PROTEIN 1"/>
    <property type="match status" value="1"/>
</dbReference>
<keyword evidence="5" id="KW-1185">Reference proteome</keyword>
<dbReference type="EMBL" id="AQIB01057553">
    <property type="status" value="NOT_ANNOTATED_CDS"/>
    <property type="molecule type" value="Genomic_DNA"/>
</dbReference>
<feature type="compositionally biased region" description="Low complexity" evidence="1">
    <location>
        <begin position="513"/>
        <end position="525"/>
    </location>
</feature>
<reference evidence="4 5" key="1">
    <citation type="submission" date="2014-03" db="EMBL/GenBank/DDBJ databases">
        <authorList>
            <person name="Warren W."/>
            <person name="Wilson R.K."/>
        </authorList>
    </citation>
    <scope>NUCLEOTIDE SEQUENCE</scope>
</reference>
<dbReference type="Bgee" id="ENSCSAG00000014856">
    <property type="expression patterns" value="Expressed in liver and 4 other cell types or tissues"/>
</dbReference>
<feature type="domain" description="HTH psq-type" evidence="3">
    <location>
        <begin position="20"/>
        <end position="66"/>
    </location>
</feature>
<feature type="region of interest" description="Disordered" evidence="1">
    <location>
        <begin position="508"/>
        <end position="542"/>
    </location>
</feature>
<dbReference type="Pfam" id="PF03184">
    <property type="entry name" value="DDE_1"/>
    <property type="match status" value="1"/>
</dbReference>
<dbReference type="eggNOG" id="KOG3105">
    <property type="taxonomic scope" value="Eukaryota"/>
</dbReference>
<dbReference type="OMA" id="ISTEVWK"/>
<proteinExistence type="predicted"/>
<evidence type="ECO:0000259" key="2">
    <source>
        <dbReference type="Pfam" id="PF03184"/>
    </source>
</evidence>
<dbReference type="PANTHER" id="PTHR19303">
    <property type="entry name" value="TRANSPOSON"/>
    <property type="match status" value="1"/>
</dbReference>
<evidence type="ECO:0000259" key="3">
    <source>
        <dbReference type="Pfam" id="PF04218"/>
    </source>
</evidence>
<feature type="domain" description="DDE-1" evidence="2">
    <location>
        <begin position="191"/>
        <end position="351"/>
    </location>
</feature>
<dbReference type="Pfam" id="PF04218">
    <property type="entry name" value="CENP-B_N"/>
    <property type="match status" value="1"/>
</dbReference>
<dbReference type="Ensembl" id="ENSCSAT00000012943.1">
    <property type="protein sequence ID" value="ENSCSAP00000010961.1"/>
    <property type="gene ID" value="ENSCSAG00000014856.1"/>
</dbReference>
<reference evidence="4" key="3">
    <citation type="submission" date="2025-09" db="UniProtKB">
        <authorList>
            <consortium name="Ensembl"/>
        </authorList>
    </citation>
    <scope>IDENTIFICATION</scope>
</reference>
<name>A0A0D9RQS2_CHLSB</name>
<evidence type="ECO:0000313" key="5">
    <source>
        <dbReference type="Proteomes" id="UP000029965"/>
    </source>
</evidence>
<dbReference type="jPOST" id="A0A0D9RQS2"/>
<dbReference type="GeneTree" id="ENSGT00940000155163"/>
<dbReference type="GO" id="GO:0005634">
    <property type="term" value="C:nucleus"/>
    <property type="evidence" value="ECO:0007669"/>
    <property type="project" value="TreeGrafter"/>
</dbReference>
<organism evidence="4 5">
    <name type="scientific">Chlorocebus sabaeus</name>
    <name type="common">Green monkey</name>
    <name type="synonym">Simia sabaea</name>
    <dbReference type="NCBI Taxonomy" id="60711"/>
    <lineage>
        <taxon>Eukaryota</taxon>
        <taxon>Metazoa</taxon>
        <taxon>Chordata</taxon>
        <taxon>Craniata</taxon>
        <taxon>Vertebrata</taxon>
        <taxon>Euteleostomi</taxon>
        <taxon>Mammalia</taxon>
        <taxon>Eutheria</taxon>
        <taxon>Euarchontoglires</taxon>
        <taxon>Primates</taxon>
        <taxon>Haplorrhini</taxon>
        <taxon>Catarrhini</taxon>
        <taxon>Cercopithecidae</taxon>
        <taxon>Cercopithecinae</taxon>
        <taxon>Chlorocebus</taxon>
    </lineage>
</organism>
<dbReference type="AlphaFoldDB" id="A0A0D9RQS2"/>
<dbReference type="InterPro" id="IPR004875">
    <property type="entry name" value="DDE_SF_endonuclease_dom"/>
</dbReference>
<protein>
    <submittedName>
        <fullName evidence="4">Uncharacterized protein</fullName>
    </submittedName>
</protein>
<dbReference type="InterPro" id="IPR050863">
    <property type="entry name" value="CenT-Element_Derived"/>
</dbReference>
<evidence type="ECO:0000256" key="1">
    <source>
        <dbReference type="SAM" id="MobiDB-lite"/>
    </source>
</evidence>